<dbReference type="SUPFAM" id="SSF46579">
    <property type="entry name" value="Prefoldin"/>
    <property type="match status" value="1"/>
</dbReference>
<dbReference type="GO" id="GO:0006457">
    <property type="term" value="P:protein folding"/>
    <property type="evidence" value="ECO:0007669"/>
    <property type="project" value="InterPro"/>
</dbReference>
<gene>
    <name evidence="2" type="ORF">GBAR_LOCUS21871</name>
</gene>
<dbReference type="EMBL" id="CASHTH010003031">
    <property type="protein sequence ID" value="CAI8039336.1"/>
    <property type="molecule type" value="Genomic_DNA"/>
</dbReference>
<comment type="similarity">
    <text evidence="1">Belongs to the prefoldin subunit alpha family.</text>
</comment>
<dbReference type="HAMAP" id="MF_00308">
    <property type="entry name" value="PfdA"/>
    <property type="match status" value="1"/>
</dbReference>
<evidence type="ECO:0000256" key="1">
    <source>
        <dbReference type="ARBA" id="ARBA00010048"/>
    </source>
</evidence>
<organism evidence="2 3">
    <name type="scientific">Geodia barretti</name>
    <name type="common">Barrett's horny sponge</name>
    <dbReference type="NCBI Taxonomy" id="519541"/>
    <lineage>
        <taxon>Eukaryota</taxon>
        <taxon>Metazoa</taxon>
        <taxon>Porifera</taxon>
        <taxon>Demospongiae</taxon>
        <taxon>Heteroscleromorpha</taxon>
        <taxon>Tetractinellida</taxon>
        <taxon>Astrophorina</taxon>
        <taxon>Geodiidae</taxon>
        <taxon>Geodia</taxon>
    </lineage>
</organism>
<dbReference type="AlphaFoldDB" id="A0AA35T2U6"/>
<reference evidence="2" key="1">
    <citation type="submission" date="2023-03" db="EMBL/GenBank/DDBJ databases">
        <authorList>
            <person name="Steffen K."/>
            <person name="Cardenas P."/>
        </authorList>
    </citation>
    <scope>NUCLEOTIDE SEQUENCE</scope>
</reference>
<dbReference type="GO" id="GO:0051082">
    <property type="term" value="F:unfolded protein binding"/>
    <property type="evidence" value="ECO:0007669"/>
    <property type="project" value="InterPro"/>
</dbReference>
<protein>
    <submittedName>
        <fullName evidence="2">Prefoldin subunit alpha</fullName>
    </submittedName>
</protein>
<accession>A0AA35T2U6</accession>
<sequence>MSEEDVQKMLQQAQMLEGYYAELVQREESMYGIIRDTAAAIEAVRAISGEAETETLLPVGQGTFVKAKISPADKLVLNVGAGVVLEKDSAYTLNYLEARLKEIDAGLRDVSARRQQIGEQLESTRQQMTRMIQPAQK</sequence>
<dbReference type="CDD" id="cd23160">
    <property type="entry name" value="Prefoldin_alpha_GimC"/>
    <property type="match status" value="1"/>
</dbReference>
<dbReference type="Pfam" id="PF02996">
    <property type="entry name" value="Prefoldin"/>
    <property type="match status" value="1"/>
</dbReference>
<dbReference type="Proteomes" id="UP001174909">
    <property type="component" value="Unassembled WGS sequence"/>
</dbReference>
<dbReference type="InterPro" id="IPR009053">
    <property type="entry name" value="Prefoldin"/>
</dbReference>
<dbReference type="InterPro" id="IPR011599">
    <property type="entry name" value="PFD_alpha_archaea"/>
</dbReference>
<comment type="caution">
    <text evidence="2">The sequence shown here is derived from an EMBL/GenBank/DDBJ whole genome shotgun (WGS) entry which is preliminary data.</text>
</comment>
<evidence type="ECO:0000313" key="3">
    <source>
        <dbReference type="Proteomes" id="UP001174909"/>
    </source>
</evidence>
<evidence type="ECO:0000313" key="2">
    <source>
        <dbReference type="EMBL" id="CAI8039336.1"/>
    </source>
</evidence>
<dbReference type="InterPro" id="IPR004127">
    <property type="entry name" value="Prefoldin_subunit_alpha"/>
</dbReference>
<proteinExistence type="inferred from homology"/>
<name>A0AA35T2U6_GEOBA</name>
<dbReference type="GO" id="GO:0016272">
    <property type="term" value="C:prefoldin complex"/>
    <property type="evidence" value="ECO:0007669"/>
    <property type="project" value="InterPro"/>
</dbReference>
<keyword evidence="3" id="KW-1185">Reference proteome</keyword>
<dbReference type="Gene3D" id="1.10.287.370">
    <property type="match status" value="1"/>
</dbReference>
<dbReference type="NCBIfam" id="TIGR00293">
    <property type="entry name" value="prefoldin subunit alpha"/>
    <property type="match status" value="1"/>
</dbReference>